<protein>
    <submittedName>
        <fullName evidence="2">Uncharacterized protein</fullName>
    </submittedName>
</protein>
<dbReference type="AlphaFoldDB" id="A0A8T1W0H6"/>
<proteinExistence type="predicted"/>
<organism evidence="2 3">
    <name type="scientific">Phytophthora pseudosyringae</name>
    <dbReference type="NCBI Taxonomy" id="221518"/>
    <lineage>
        <taxon>Eukaryota</taxon>
        <taxon>Sar</taxon>
        <taxon>Stramenopiles</taxon>
        <taxon>Oomycota</taxon>
        <taxon>Peronosporomycetes</taxon>
        <taxon>Peronosporales</taxon>
        <taxon>Peronosporaceae</taxon>
        <taxon>Phytophthora</taxon>
    </lineage>
</organism>
<feature type="compositionally biased region" description="Polar residues" evidence="1">
    <location>
        <begin position="55"/>
        <end position="71"/>
    </location>
</feature>
<feature type="region of interest" description="Disordered" evidence="1">
    <location>
        <begin position="55"/>
        <end position="118"/>
    </location>
</feature>
<evidence type="ECO:0000313" key="2">
    <source>
        <dbReference type="EMBL" id="KAG7385444.1"/>
    </source>
</evidence>
<reference evidence="2" key="1">
    <citation type="submission" date="2021-02" db="EMBL/GenBank/DDBJ databases">
        <authorList>
            <person name="Palmer J.M."/>
        </authorList>
    </citation>
    <scope>NUCLEOTIDE SEQUENCE</scope>
    <source>
        <strain evidence="2">SCRP734</strain>
    </source>
</reference>
<sequence length="118" mass="12770">MEICRGLRSCLVATSGNNPNPPGAPVASGPNPSRRRRARGLGWLLRAAQVGSNRNLRASTHLSAPLQSIPTRKTMPPKPATKDANDAQKQRQTNLEIDLLKSAWIQKDRESPPGSGKK</sequence>
<dbReference type="Proteomes" id="UP000694044">
    <property type="component" value="Unassembled WGS sequence"/>
</dbReference>
<gene>
    <name evidence="2" type="ORF">PHYPSEUDO_001480</name>
</gene>
<feature type="region of interest" description="Disordered" evidence="1">
    <location>
        <begin position="13"/>
        <end position="39"/>
    </location>
</feature>
<dbReference type="EMBL" id="JAGDFM010000121">
    <property type="protein sequence ID" value="KAG7385444.1"/>
    <property type="molecule type" value="Genomic_DNA"/>
</dbReference>
<name>A0A8T1W0H6_9STRA</name>
<dbReference type="OrthoDB" id="107554at2759"/>
<comment type="caution">
    <text evidence="2">The sequence shown here is derived from an EMBL/GenBank/DDBJ whole genome shotgun (WGS) entry which is preliminary data.</text>
</comment>
<feature type="compositionally biased region" description="Basic and acidic residues" evidence="1">
    <location>
        <begin position="80"/>
        <end position="89"/>
    </location>
</feature>
<evidence type="ECO:0000256" key="1">
    <source>
        <dbReference type="SAM" id="MobiDB-lite"/>
    </source>
</evidence>
<keyword evidence="3" id="KW-1185">Reference proteome</keyword>
<evidence type="ECO:0000313" key="3">
    <source>
        <dbReference type="Proteomes" id="UP000694044"/>
    </source>
</evidence>
<accession>A0A8T1W0H6</accession>